<dbReference type="GO" id="GO:0004519">
    <property type="term" value="F:endonuclease activity"/>
    <property type="evidence" value="ECO:0007669"/>
    <property type="project" value="InterPro"/>
</dbReference>
<dbReference type="GO" id="GO:0090730">
    <property type="term" value="C:Las1 complex"/>
    <property type="evidence" value="ECO:0007669"/>
    <property type="project" value="InterPro"/>
</dbReference>
<dbReference type="GO" id="GO:0000470">
    <property type="term" value="P:maturation of LSU-rRNA"/>
    <property type="evidence" value="ECO:0007669"/>
    <property type="project" value="TreeGrafter"/>
</dbReference>
<dbReference type="InterPro" id="IPR007174">
    <property type="entry name" value="Las1"/>
</dbReference>
<dbReference type="GO" id="GO:0000460">
    <property type="term" value="P:maturation of 5.8S rRNA"/>
    <property type="evidence" value="ECO:0007669"/>
    <property type="project" value="TreeGrafter"/>
</dbReference>
<protein>
    <submittedName>
        <fullName evidence="2">Las1-like family protein</fullName>
    </submittedName>
</protein>
<name>A0A0N5AH38_9BILA</name>
<dbReference type="PANTHER" id="PTHR15002">
    <property type="entry name" value="RIBOSOMAL BIOGENESIS PROTEIN LAS1L"/>
    <property type="match status" value="1"/>
</dbReference>
<dbReference type="PANTHER" id="PTHR15002:SF0">
    <property type="entry name" value="RIBOSOMAL BIOGENESIS PROTEIN LAS1L"/>
    <property type="match status" value="1"/>
</dbReference>
<organism evidence="1 2">
    <name type="scientific">Syphacia muris</name>
    <dbReference type="NCBI Taxonomy" id="451379"/>
    <lineage>
        <taxon>Eukaryota</taxon>
        <taxon>Metazoa</taxon>
        <taxon>Ecdysozoa</taxon>
        <taxon>Nematoda</taxon>
        <taxon>Chromadorea</taxon>
        <taxon>Rhabditida</taxon>
        <taxon>Spirurina</taxon>
        <taxon>Oxyuridomorpha</taxon>
        <taxon>Oxyuroidea</taxon>
        <taxon>Oxyuridae</taxon>
        <taxon>Syphacia</taxon>
    </lineage>
</organism>
<dbReference type="STRING" id="451379.A0A0N5AH38"/>
<dbReference type="GO" id="GO:0030687">
    <property type="term" value="C:preribosome, large subunit precursor"/>
    <property type="evidence" value="ECO:0007669"/>
    <property type="project" value="TreeGrafter"/>
</dbReference>
<evidence type="ECO:0000313" key="1">
    <source>
        <dbReference type="Proteomes" id="UP000046393"/>
    </source>
</evidence>
<dbReference type="Proteomes" id="UP000046393">
    <property type="component" value="Unplaced"/>
</dbReference>
<keyword evidence="1" id="KW-1185">Reference proteome</keyword>
<reference evidence="2" key="1">
    <citation type="submission" date="2017-02" db="UniProtKB">
        <authorList>
            <consortium name="WormBaseParasite"/>
        </authorList>
    </citation>
    <scope>IDENTIFICATION</scope>
</reference>
<accession>A0A0N5AH38</accession>
<dbReference type="WBParaSite" id="SMUV_0000367201-mRNA-1">
    <property type="protein sequence ID" value="SMUV_0000367201-mRNA-1"/>
    <property type="gene ID" value="SMUV_0000367201"/>
</dbReference>
<evidence type="ECO:0000313" key="2">
    <source>
        <dbReference type="WBParaSite" id="SMUV_0000367201-mRNA-1"/>
    </source>
</evidence>
<dbReference type="Pfam" id="PF04031">
    <property type="entry name" value="Las1"/>
    <property type="match status" value="1"/>
</dbReference>
<sequence>MIEVKIINYANEIGQSKTSLLETVATAVKKLGIPNWVVQVRHDATHHYFPSIKLLREAAIFCRSWLWDIHWKKPIREAMGAVAGTGTVTSSEKAVTLIARYIDFRMKNRKKLVSDDEIYNEDVIRDMHEFISYDSSNFVQAFLFDGHLIMTDEQMEVAGFTVDDGYEIWLIPLDLQLFWEPVLRLLSQLGALPELLYQLVSTLMDHQLRKSKKRQIIAWSDYMLAAFSKIDSISESDWKRIMKALLSVEFVFKPEHYNMVIRKITFLSAKKRKQLRKLLDLSTNSNSVADADQSKFDDTYEIKTLDDLQKRINDGVDGVLQKDPAVEEENWILCDPSVWRGIPLGLTPEQSAESLCLILSNE</sequence>
<dbReference type="AlphaFoldDB" id="A0A0N5AH38"/>
<proteinExistence type="predicted"/>